<accession>A0A644WNU6</accession>
<name>A0A644WNU6_9ZZZZ</name>
<proteinExistence type="predicted"/>
<dbReference type="EMBL" id="VSSQ01001001">
    <property type="protein sequence ID" value="MPM04013.1"/>
    <property type="molecule type" value="Genomic_DNA"/>
</dbReference>
<evidence type="ECO:0008006" key="2">
    <source>
        <dbReference type="Google" id="ProtNLM"/>
    </source>
</evidence>
<reference evidence="1" key="1">
    <citation type="submission" date="2019-08" db="EMBL/GenBank/DDBJ databases">
        <authorList>
            <person name="Kucharzyk K."/>
            <person name="Murdoch R.W."/>
            <person name="Higgins S."/>
            <person name="Loffler F."/>
        </authorList>
    </citation>
    <scope>NUCLEOTIDE SEQUENCE</scope>
</reference>
<comment type="caution">
    <text evidence="1">The sequence shown here is derived from an EMBL/GenBank/DDBJ whole genome shotgun (WGS) entry which is preliminary data.</text>
</comment>
<gene>
    <name evidence="1" type="ORF">SDC9_50280</name>
</gene>
<dbReference type="AlphaFoldDB" id="A0A644WNU6"/>
<protein>
    <recommendedName>
        <fullName evidence="2">PglZ domain-containing protein</fullName>
    </recommendedName>
</protein>
<dbReference type="NCBIfam" id="NF033450">
    <property type="entry name" value="BREX_PglZ_1_B"/>
    <property type="match status" value="1"/>
</dbReference>
<evidence type="ECO:0000313" key="1">
    <source>
        <dbReference type="EMBL" id="MPM04013.1"/>
    </source>
</evidence>
<organism evidence="1">
    <name type="scientific">bioreactor metagenome</name>
    <dbReference type="NCBI Taxonomy" id="1076179"/>
    <lineage>
        <taxon>unclassified sequences</taxon>
        <taxon>metagenomes</taxon>
        <taxon>ecological metagenomes</taxon>
    </lineage>
</organism>
<sequence>MFWNSDTELFDGWPQWNDDREAVLRKDLLALAGADAPEARARIRKLEEDHSRRRGLVWAELGEAPLACALEHLAVVAELTGTGLAAGTIGDLEKGYAGFGWKVDDSAIRAFAGIESPADLEAVKSAVRSVYLPWLEESARYFQKLVCDTSYPGGLCLTARGKMYGSGECVLFVDGLRFDAAKRLAGLLSASGVMVAEEHVWAALPSVTATGKPAVSPVACKIRGEDVSPEFEPVVGDTGQPLKGAYHLKKLLTEAGWTLLDSSAGGDGKGMAWCELGDIDSEGHDHGWKLARRIDAILSEIRDRTTELLEAGWKRVHIVTDHGWLLLPGGLPKAGLPTVLTENKWGRCASLKPGASADVRLFPWYWNPNCFFALADGVSCFRNGLEYTHGGLSLQECLTLRLTAAAGRVAEKSAVVITDVVWKGLRCTVAIEGESTGLFLDIRRQGGDPSSSLVINVKPVKEGGTASVVVEDDGLEGQEAVVVLVGDGGELVSQIGTVIGGGN</sequence>